<proteinExistence type="predicted"/>
<dbReference type="EMBL" id="HG002116">
    <property type="protein sequence ID" value="CDF40043.1"/>
    <property type="molecule type" value="Genomic_DNA"/>
</dbReference>
<dbReference type="PhylomeDB" id="R7QQN8"/>
<dbReference type="GO" id="GO:0051045">
    <property type="term" value="P:negative regulation of membrane protein ectodomain proteolysis"/>
    <property type="evidence" value="ECO:0007669"/>
    <property type="project" value="TreeGrafter"/>
</dbReference>
<feature type="domain" description="NTR" evidence="6">
    <location>
        <begin position="71"/>
        <end position="203"/>
    </location>
</feature>
<evidence type="ECO:0000256" key="1">
    <source>
        <dbReference type="ARBA" id="ARBA00004613"/>
    </source>
</evidence>
<organism evidence="7 8">
    <name type="scientific">Chondrus crispus</name>
    <name type="common">Carrageen Irish moss</name>
    <name type="synonym">Polymorpha crispa</name>
    <dbReference type="NCBI Taxonomy" id="2769"/>
    <lineage>
        <taxon>Eukaryota</taxon>
        <taxon>Rhodophyta</taxon>
        <taxon>Florideophyceae</taxon>
        <taxon>Rhodymeniophycidae</taxon>
        <taxon>Gigartinales</taxon>
        <taxon>Gigartinaceae</taxon>
        <taxon>Chondrus</taxon>
    </lineage>
</organism>
<dbReference type="RefSeq" id="XP_005710337.1">
    <property type="nucleotide sequence ID" value="XM_005710280.1"/>
</dbReference>
<dbReference type="GO" id="GO:0046872">
    <property type="term" value="F:metal ion binding"/>
    <property type="evidence" value="ECO:0007669"/>
    <property type="project" value="UniProtKB-KW"/>
</dbReference>
<dbReference type="GO" id="GO:0008191">
    <property type="term" value="F:metalloendopeptidase inhibitor activity"/>
    <property type="evidence" value="ECO:0007669"/>
    <property type="project" value="InterPro"/>
</dbReference>
<evidence type="ECO:0000313" key="8">
    <source>
        <dbReference type="Proteomes" id="UP000012073"/>
    </source>
</evidence>
<evidence type="ECO:0000313" key="7">
    <source>
        <dbReference type="EMBL" id="CDF40043.1"/>
    </source>
</evidence>
<dbReference type="GO" id="GO:0002020">
    <property type="term" value="F:protease binding"/>
    <property type="evidence" value="ECO:0007669"/>
    <property type="project" value="TreeGrafter"/>
</dbReference>
<dbReference type="GO" id="GO:0005615">
    <property type="term" value="C:extracellular space"/>
    <property type="evidence" value="ECO:0007669"/>
    <property type="project" value="TreeGrafter"/>
</dbReference>
<protein>
    <recommendedName>
        <fullName evidence="6">NTR domain-containing protein</fullName>
    </recommendedName>
</protein>
<dbReference type="PANTHER" id="PTHR11844:SF25">
    <property type="entry name" value="NTR DOMAIN-CONTAINING PROTEIN"/>
    <property type="match status" value="1"/>
</dbReference>
<dbReference type="InterPro" id="IPR001820">
    <property type="entry name" value="TIMP"/>
</dbReference>
<dbReference type="GeneID" id="17318055"/>
<keyword evidence="4" id="KW-0862">Zinc</keyword>
<evidence type="ECO:0000259" key="6">
    <source>
        <dbReference type="PROSITE" id="PS50189"/>
    </source>
</evidence>
<gene>
    <name evidence="7" type="ORF">CHC_T00006930001</name>
</gene>
<keyword evidence="3 5" id="KW-1015">Disulfide bond</keyword>
<dbReference type="InterPro" id="IPR001134">
    <property type="entry name" value="Netrin_domain"/>
</dbReference>
<dbReference type="Gramene" id="CDF40043">
    <property type="protein sequence ID" value="CDF40043"/>
    <property type="gene ID" value="CHC_T00006930001"/>
</dbReference>
<dbReference type="OrthoDB" id="5792739at2759"/>
<keyword evidence="8" id="KW-1185">Reference proteome</keyword>
<dbReference type="Proteomes" id="UP000012073">
    <property type="component" value="Unassembled WGS sequence"/>
</dbReference>
<evidence type="ECO:0000256" key="3">
    <source>
        <dbReference type="ARBA" id="ARBA00023157"/>
    </source>
</evidence>
<dbReference type="InterPro" id="IPR008993">
    <property type="entry name" value="TIMP-like_OB-fold"/>
</dbReference>
<keyword evidence="4" id="KW-0479">Metal-binding</keyword>
<accession>R7QQN8</accession>
<dbReference type="GO" id="GO:0031012">
    <property type="term" value="C:extracellular matrix"/>
    <property type="evidence" value="ECO:0007669"/>
    <property type="project" value="TreeGrafter"/>
</dbReference>
<dbReference type="AlphaFoldDB" id="R7QQN8"/>
<evidence type="ECO:0000256" key="4">
    <source>
        <dbReference type="PIRSR" id="PIRSR601820-1"/>
    </source>
</evidence>
<feature type="disulfide bond" evidence="5">
    <location>
        <begin position="71"/>
        <end position="146"/>
    </location>
</feature>
<dbReference type="Pfam" id="PF00965">
    <property type="entry name" value="TIMP"/>
    <property type="match status" value="1"/>
</dbReference>
<evidence type="ECO:0000256" key="5">
    <source>
        <dbReference type="PIRSR" id="PIRSR601820-3"/>
    </source>
</evidence>
<comment type="subcellular location">
    <subcellularLocation>
        <location evidence="1">Secreted</location>
    </subcellularLocation>
</comment>
<dbReference type="Gene3D" id="2.40.50.120">
    <property type="match status" value="1"/>
</dbReference>
<dbReference type="PROSITE" id="PS50189">
    <property type="entry name" value="NTR"/>
    <property type="match status" value="1"/>
</dbReference>
<reference evidence="8" key="1">
    <citation type="journal article" date="2013" name="Proc. Natl. Acad. Sci. U.S.A.">
        <title>Genome structure and metabolic features in the red seaweed Chondrus crispus shed light on evolution of the Archaeplastida.</title>
        <authorList>
            <person name="Collen J."/>
            <person name="Porcel B."/>
            <person name="Carre W."/>
            <person name="Ball S.G."/>
            <person name="Chaparro C."/>
            <person name="Tonon T."/>
            <person name="Barbeyron T."/>
            <person name="Michel G."/>
            <person name="Noel B."/>
            <person name="Valentin K."/>
            <person name="Elias M."/>
            <person name="Artiguenave F."/>
            <person name="Arun A."/>
            <person name="Aury J.M."/>
            <person name="Barbosa-Neto J.F."/>
            <person name="Bothwell J.H."/>
            <person name="Bouget F.Y."/>
            <person name="Brillet L."/>
            <person name="Cabello-Hurtado F."/>
            <person name="Capella-Gutierrez S."/>
            <person name="Charrier B."/>
            <person name="Cladiere L."/>
            <person name="Cock J.M."/>
            <person name="Coelho S.M."/>
            <person name="Colleoni C."/>
            <person name="Czjzek M."/>
            <person name="Da Silva C."/>
            <person name="Delage L."/>
            <person name="Denoeud F."/>
            <person name="Deschamps P."/>
            <person name="Dittami S.M."/>
            <person name="Gabaldon T."/>
            <person name="Gachon C.M."/>
            <person name="Groisillier A."/>
            <person name="Herve C."/>
            <person name="Jabbari K."/>
            <person name="Katinka M."/>
            <person name="Kloareg B."/>
            <person name="Kowalczyk N."/>
            <person name="Labadie K."/>
            <person name="Leblanc C."/>
            <person name="Lopez P.J."/>
            <person name="McLachlan D.H."/>
            <person name="Meslet-Cladiere L."/>
            <person name="Moustafa A."/>
            <person name="Nehr Z."/>
            <person name="Nyvall Collen P."/>
            <person name="Panaud O."/>
            <person name="Partensky F."/>
            <person name="Poulain J."/>
            <person name="Rensing S.A."/>
            <person name="Rousvoal S."/>
            <person name="Samson G."/>
            <person name="Symeonidi A."/>
            <person name="Weissenbach J."/>
            <person name="Zambounis A."/>
            <person name="Wincker P."/>
            <person name="Boyen C."/>
        </authorList>
    </citation>
    <scope>NUCLEOTIDE SEQUENCE [LARGE SCALE GENOMIC DNA]</scope>
    <source>
        <strain evidence="8">cv. Stackhouse</strain>
    </source>
</reference>
<evidence type="ECO:0000256" key="2">
    <source>
        <dbReference type="ARBA" id="ARBA00022525"/>
    </source>
</evidence>
<dbReference type="KEGG" id="ccp:CHC_T00006930001"/>
<keyword evidence="2" id="KW-0964">Secreted</keyword>
<feature type="disulfide bond" evidence="5">
    <location>
        <begin position="73"/>
        <end position="181"/>
    </location>
</feature>
<dbReference type="SUPFAM" id="SSF50242">
    <property type="entry name" value="TIMP-like"/>
    <property type="match status" value="1"/>
</dbReference>
<feature type="binding site" evidence="4">
    <location>
        <position position="71"/>
    </location>
    <ligand>
        <name>Zn(2+)</name>
        <dbReference type="ChEBI" id="CHEBI:29105"/>
        <note>ligand shared with metalloproteinase partner</note>
    </ligand>
</feature>
<name>R7QQN8_CHOCR</name>
<sequence length="203" mass="22779">MKNRYQPHAGNLVYKYEQHFSRLDFLLDCCSKAASRRNTEDLRNTETNFTMARLFTVALFMAMLTHVALSCSCFEQTFEERFCGSTLSIRAKVLAKFDNCPGTCDSLEDQIDGKIFFIVKVLETFKGPSVEDNVLFLDTAVNGGLCGVNLSIGSEYLLNLIGEEMSNDGTCPKKSRPIGLCDFPTLWSNVSQEEKDFLDTPTC</sequence>
<dbReference type="PANTHER" id="PTHR11844">
    <property type="entry name" value="METALLOPROTEASE INHIBITOR"/>
    <property type="match status" value="1"/>
</dbReference>